<dbReference type="PANTHER" id="PTHR22683">
    <property type="entry name" value="SPORULATION PROTEIN RELATED"/>
    <property type="match status" value="1"/>
</dbReference>
<organism evidence="7 8">
    <name type="scientific">Streptosporangium vulgare</name>
    <dbReference type="NCBI Taxonomy" id="46190"/>
    <lineage>
        <taxon>Bacteria</taxon>
        <taxon>Bacillati</taxon>
        <taxon>Actinomycetota</taxon>
        <taxon>Actinomycetes</taxon>
        <taxon>Streptosporangiales</taxon>
        <taxon>Streptosporangiaceae</taxon>
        <taxon>Streptosporangium</taxon>
    </lineage>
</organism>
<feature type="coiled-coil region" evidence="4">
    <location>
        <begin position="296"/>
        <end position="323"/>
    </location>
</feature>
<keyword evidence="1 3" id="KW-0547">Nucleotide-binding</keyword>
<dbReference type="SUPFAM" id="SSF52540">
    <property type="entry name" value="P-loop containing nucleoside triphosphate hydrolases"/>
    <property type="match status" value="2"/>
</dbReference>
<keyword evidence="5" id="KW-1133">Transmembrane helix</keyword>
<feature type="transmembrane region" description="Helical" evidence="5">
    <location>
        <begin position="247"/>
        <end position="266"/>
    </location>
</feature>
<dbReference type="Gene3D" id="2.60.200.20">
    <property type="match status" value="1"/>
</dbReference>
<dbReference type="EMBL" id="JBHMBS010000003">
    <property type="protein sequence ID" value="MFB9675215.1"/>
    <property type="molecule type" value="Genomic_DNA"/>
</dbReference>
<dbReference type="PANTHER" id="PTHR22683:SF1">
    <property type="entry name" value="TYPE VII SECRETION SYSTEM PROTEIN ESSC"/>
    <property type="match status" value="1"/>
</dbReference>
<keyword evidence="4" id="KW-0175">Coiled coil</keyword>
<evidence type="ECO:0000256" key="2">
    <source>
        <dbReference type="ARBA" id="ARBA00022840"/>
    </source>
</evidence>
<gene>
    <name evidence="7" type="ORF">ACFFRH_06930</name>
</gene>
<keyword evidence="8" id="KW-1185">Reference proteome</keyword>
<keyword evidence="2 3" id="KW-0067">ATP-binding</keyword>
<reference evidence="7 8" key="1">
    <citation type="submission" date="2024-09" db="EMBL/GenBank/DDBJ databases">
        <authorList>
            <person name="Sun Q."/>
            <person name="Mori K."/>
        </authorList>
    </citation>
    <scope>NUCLEOTIDE SEQUENCE [LARGE SCALE GENOMIC DNA]</scope>
    <source>
        <strain evidence="7 8">JCM 3028</strain>
    </source>
</reference>
<dbReference type="InterPro" id="IPR050206">
    <property type="entry name" value="FtsK/SpoIIIE/SftA"/>
</dbReference>
<feature type="domain" description="FtsK" evidence="6">
    <location>
        <begin position="1055"/>
        <end position="1244"/>
    </location>
</feature>
<dbReference type="CDD" id="cd01127">
    <property type="entry name" value="TrwB_TraG_TraD_VirD4"/>
    <property type="match status" value="1"/>
</dbReference>
<dbReference type="InterPro" id="IPR002543">
    <property type="entry name" value="FtsK_dom"/>
</dbReference>
<evidence type="ECO:0000256" key="5">
    <source>
        <dbReference type="SAM" id="Phobius"/>
    </source>
</evidence>
<feature type="binding site" evidence="3">
    <location>
        <begin position="697"/>
        <end position="704"/>
    </location>
    <ligand>
        <name>ATP</name>
        <dbReference type="ChEBI" id="CHEBI:30616"/>
    </ligand>
</feature>
<dbReference type="SMART" id="SM00382">
    <property type="entry name" value="AAA"/>
    <property type="match status" value="3"/>
</dbReference>
<keyword evidence="5" id="KW-0472">Membrane</keyword>
<evidence type="ECO:0000259" key="6">
    <source>
        <dbReference type="PROSITE" id="PS50901"/>
    </source>
</evidence>
<evidence type="ECO:0000313" key="8">
    <source>
        <dbReference type="Proteomes" id="UP001589610"/>
    </source>
</evidence>
<sequence>MRIMLTVLNEHADRDVVVEGDETTTVARLAESLAGQGGERPSNVVRLTRSKAPYGLDRDSAGAEPPTLWMDGRPLDPDAPALGLLRDGDLVTLDRSLAVATLAEEPGGIVEIRVVGGPAAGSVHRLSLGVHTIGSDPACSVPVADPRLPARAAVVRLTPDAITVEPGEGTPPLLDRDPLEGPLPWPEHALLSCGGTVLTLKAVEPPDAHLDAQPDGGLAYNRPPRFRPPGGARRFEVPAEPKRAETMRLQLLTAFLPAALGVGMCIALKSWYFLLFAFMTPLIMIGQWWSDRRHGRKQYRQQVKEYKQRLKVFEAAVERARADDETARRAAAPDPAEVLLTVTGPRRRLWERRDHDPDALRLRVGLADLPADLEFAAERSAPIDAPLPAPPTCQAVPVALAMRRLGVAGLTGPRNTAAGVARWLVGQAAALHSPRDLAIVVLSAHGDGEERWNWVRWLPHCAPRGGEDCVALVGADPEAAARRVSELAALIDERLGDDAAAGPAAKLGRVPAGWGDLGGATGTGAEQPYAAPVYDERPYDVLVVLDGAQVLRALPGMPQVLRQGPRAGVYTLAIDGDQRLLPEECATVAAVEADGTVRLRGGGLDDLGEILADQVTSAWCDRLARSMAPIRDVSRDDAGLALPDSARLLDLLELPSVSGAALAKRWGRATEAVVGAGPEGPFSVDLRTDGPHALIAGTTGAGKSELLQTLICSLAVANRPDEMTFVLIDYKGGAAFKECVRLPHTVGMVSDLDGHLTQRALASLAAEIRRRERLLLAVGAKDIEDYHELRDARTARASRDLLVAGSGRQVKPLRGRAASASASLEPPAPLPRLVLVIDEFAAMVSELPDFMTGLVDIARRGRSLGIHLILATQRPGGVVTADIQANTSLRIALRVTEASESADVIGRPDASYIPKSAPGRCYVKSGAGAATAVQTARIGGRSPGASGGEVRVRVTEVGWQALGHPRPVHAGAESGHVTDLSILADALVEAARLAGIAEQPSPWLEPLPDLVTVPVLPATPVLPGDAPGGLPYRAGAEEVPPLAFGITDLPWAQDRRALALDLAHGGHLLVAGASRSGRSTALRTLAGAIAAGASPDDVHVHAIDCGSGSLLPLVAMPHCGAVVTRDQLDRVERLLTRLRAEVGRRQQLLAEAGYASLAELRAATDGPRLPWLVLMLDRWEGFVAAFEAYDYGRLIESLMQLLREGPAVGLRAVVTGDRSALIGQISTVFDDRLILRLADPSDYGLAGLPVKDLPATLAPGRALSTGEHGTTESQIALLCDDPSGPAQVAALQALARSAPEITADPPLRVDALPMRVTAAQVLDLVPSFRPPSPLWALLGAGGDSLAPLGVDLLAHGPAAVVAGPPRSGRSTALLTATHSLLSHGTPTVLVTPRRSPLCTLVDTPGVLAVLDAGGDLHEAVAGQDRYVVIVDDAELISADSPLGTALEQVLRSGRDGEHGMIVGGTTGDLTTAYRGFAAEARKGRTGLLLSVQSPADGDLFTVRLPRGAVGGPPGRGLLVTLGSVVPVQAAVT</sequence>
<feature type="binding site" evidence="3">
    <location>
        <begin position="1072"/>
        <end position="1079"/>
    </location>
    <ligand>
        <name>ATP</name>
        <dbReference type="ChEBI" id="CHEBI:30616"/>
    </ligand>
</feature>
<proteinExistence type="predicted"/>
<dbReference type="PROSITE" id="PS50901">
    <property type="entry name" value="FTSK"/>
    <property type="match status" value="2"/>
</dbReference>
<dbReference type="Gene3D" id="3.40.50.300">
    <property type="entry name" value="P-loop containing nucleotide triphosphate hydrolases"/>
    <property type="match status" value="4"/>
</dbReference>
<protein>
    <submittedName>
        <fullName evidence="7">FtsK/SpoIIIE domain-containing protein</fullName>
    </submittedName>
</protein>
<feature type="domain" description="FtsK" evidence="6">
    <location>
        <begin position="679"/>
        <end position="902"/>
    </location>
</feature>
<comment type="caution">
    <text evidence="7">The sequence shown here is derived from an EMBL/GenBank/DDBJ whole genome shotgun (WGS) entry which is preliminary data.</text>
</comment>
<dbReference type="RefSeq" id="WP_386155116.1">
    <property type="nucleotide sequence ID" value="NZ_JBHMBS010000003.1"/>
</dbReference>
<accession>A0ABV5T816</accession>
<dbReference type="Proteomes" id="UP001589610">
    <property type="component" value="Unassembled WGS sequence"/>
</dbReference>
<evidence type="ECO:0000256" key="4">
    <source>
        <dbReference type="SAM" id="Coils"/>
    </source>
</evidence>
<dbReference type="InterPro" id="IPR003593">
    <property type="entry name" value="AAA+_ATPase"/>
</dbReference>
<evidence type="ECO:0000256" key="3">
    <source>
        <dbReference type="PROSITE-ProRule" id="PRU00289"/>
    </source>
</evidence>
<keyword evidence="5" id="KW-0812">Transmembrane</keyword>
<evidence type="ECO:0000313" key="7">
    <source>
        <dbReference type="EMBL" id="MFB9675215.1"/>
    </source>
</evidence>
<dbReference type="Pfam" id="PF01580">
    <property type="entry name" value="FtsK_SpoIIIE"/>
    <property type="match status" value="2"/>
</dbReference>
<evidence type="ECO:0000256" key="1">
    <source>
        <dbReference type="ARBA" id="ARBA00022741"/>
    </source>
</evidence>
<dbReference type="InterPro" id="IPR027417">
    <property type="entry name" value="P-loop_NTPase"/>
</dbReference>
<dbReference type="CDD" id="cd00060">
    <property type="entry name" value="FHA"/>
    <property type="match status" value="1"/>
</dbReference>
<name>A0ABV5T816_9ACTN</name>